<dbReference type="GO" id="GO:0016798">
    <property type="term" value="F:hydrolase activity, acting on glycosyl bonds"/>
    <property type="evidence" value="ECO:0007669"/>
    <property type="project" value="UniProtKB-KW"/>
</dbReference>
<accession>A0A0F0KSY0</accession>
<sequence>MTRLLDERGTARPPWRRLLSAGVATAAVALAAVVVPTTAAEAAEGPAPEPKEYRVLAGVHADAVSTFLDDGQLALASKADVAEGSGTRFAAEDVWFHLEDTAQRTVPAGYEFIAPVGSTIWLAPESNPGTGKLWPGFNTESVSLGAIDEDRSTFTLTSVEGPGDVEVYTGGGFSAPNRLWSSRDEGVRTFDIGRTHMHANWAFTAAGTYRLGVQGAVTVDGVVQTASATYTFVVGELPEPASTTTRLSASATTLVGGDPLTLTAAVTPTDAGGFVEFRNGTTVLGHEPVEEGTATFTTTAPAVGTHELTAVYVPAVANLAAASTSDAVSVTVGDGSGVEFGVTGVQDSYAPGDTLSVALAGYQLADGEQVRWRIRPVGSESANGSTLTTAPSLTYATVLHIADDGYEISAQVRQGSTVVATTGWIPLTVTSDAPALSAPTIGATTPSPTYNGDLMVLDYPPVQLADGESAQLVFRTSSSRWAPVAGNTRFGNVTEGAEQASFHVRSTGTFSFAVRVVKDGIGVRQSSAVTASVGFYEAHVDNVQSLYRAGQTLNATGRYFPVRDGVDDVSYEWRWYAPDGSSTVLSAGLGTPPPVVRELTAADNGSTLYLTINRPNFGGYASSSAKINVTDAAGQIFQFPPASEHYHQNDNVDLRVSIDPALSEEDTVEWEWKWPGGDWEPFPGMPRLGQQIKAEQAMDGVEVRATLHFASDALESMVAGPLTIHIDDHGAAANQKPTIGGATTAPSGDAVTLTRELPDNGQTLLTDHRWERKAAGAEDWSVVAGQAGAELTFLAGAADDGAQYRVSILKPDGTIAYGPSPAVTISVTAPAATVPVAPAKPGVSVDGSTVVASWVMPADGGSPITGYTVTLAGGAEPIVHAAAGDATSVAFTSLAAGVYTATVVATNEVGDSGASAPSEQVTVSAPGPEEPNPGESTVPVAPAKPGVTVSGSTVVASWVIPADGGSPITGYTVTLAGGAVPIVRAAAGDATSVAFTSLAAGVYTATVVATNEVGDSDASAPSEQVTVSAPGPEEPNPGESTGPVPDSELTGDTRNGVHAPEAATPGGQITIAAPGHAGERVRVWLHSNPTLLGTVTLDASATAVVTIPADAPLGEHRVVVQAIDGSLIGWTPITLTKAADIGPDGQLLASTGGEITPLLGTAALLLIVGAAVLVAARRRRAPAAD</sequence>
<proteinExistence type="predicted"/>
<dbReference type="PANTHER" id="PTHR13817">
    <property type="entry name" value="TITIN"/>
    <property type="match status" value="1"/>
</dbReference>
<evidence type="ECO:0000256" key="5">
    <source>
        <dbReference type="SAM" id="Phobius"/>
    </source>
</evidence>
<dbReference type="GO" id="GO:0000272">
    <property type="term" value="P:polysaccharide catabolic process"/>
    <property type="evidence" value="ECO:0007669"/>
    <property type="project" value="UniProtKB-KW"/>
</dbReference>
<dbReference type="CDD" id="cd00063">
    <property type="entry name" value="FN3"/>
    <property type="match status" value="2"/>
</dbReference>
<keyword evidence="5" id="KW-0812">Transmembrane</keyword>
<dbReference type="Pfam" id="PF00041">
    <property type="entry name" value="fn3"/>
    <property type="match status" value="2"/>
</dbReference>
<dbReference type="RefSeq" id="WP_156156766.1">
    <property type="nucleotide sequence ID" value="NZ_JYIT01000076.1"/>
</dbReference>
<keyword evidence="1" id="KW-0677">Repeat</keyword>
<protein>
    <submittedName>
        <fullName evidence="7">Fibronectin type III domain protein</fullName>
    </submittedName>
</protein>
<dbReference type="PROSITE" id="PS50853">
    <property type="entry name" value="FN3"/>
    <property type="match status" value="2"/>
</dbReference>
<evidence type="ECO:0000256" key="2">
    <source>
        <dbReference type="ARBA" id="ARBA00023295"/>
    </source>
</evidence>
<dbReference type="NCBIfam" id="NF038134">
    <property type="entry name" value="choice_anch_M"/>
    <property type="match status" value="1"/>
</dbReference>
<dbReference type="InterPro" id="IPR013783">
    <property type="entry name" value="Ig-like_fold"/>
</dbReference>
<dbReference type="Gene3D" id="2.60.40.10">
    <property type="entry name" value="Immunoglobulins"/>
    <property type="match status" value="3"/>
</dbReference>
<evidence type="ECO:0000259" key="6">
    <source>
        <dbReference type="PROSITE" id="PS50853"/>
    </source>
</evidence>
<dbReference type="SMART" id="SM00060">
    <property type="entry name" value="FN3"/>
    <property type="match status" value="2"/>
</dbReference>
<keyword evidence="2" id="KW-0378">Hydrolase</keyword>
<dbReference type="NCBIfam" id="TIGR03769">
    <property type="entry name" value="P_ac_wall_RPT"/>
    <property type="match status" value="1"/>
</dbReference>
<keyword evidence="3" id="KW-0624">Polysaccharide degradation</keyword>
<dbReference type="PANTHER" id="PTHR13817:SF166">
    <property type="entry name" value="NEURONAL IGCAM-RELATED"/>
    <property type="match status" value="1"/>
</dbReference>
<evidence type="ECO:0000256" key="1">
    <source>
        <dbReference type="ARBA" id="ARBA00022737"/>
    </source>
</evidence>
<feature type="region of interest" description="Disordered" evidence="4">
    <location>
        <begin position="1014"/>
        <end position="1068"/>
    </location>
</feature>
<reference evidence="7 8" key="1">
    <citation type="submission" date="2015-02" db="EMBL/GenBank/DDBJ databases">
        <title>Draft genome sequences of ten Microbacterium spp. with emphasis on heavy metal contaminated environments.</title>
        <authorList>
            <person name="Corretto E."/>
        </authorList>
    </citation>
    <scope>NUCLEOTIDE SEQUENCE [LARGE SCALE GENOMIC DNA]</scope>
    <source>
        <strain evidence="7 8">DSM 23848</strain>
    </source>
</reference>
<evidence type="ECO:0000313" key="8">
    <source>
        <dbReference type="Proteomes" id="UP000033448"/>
    </source>
</evidence>
<feature type="domain" description="Fibronectin type-III" evidence="6">
    <location>
        <begin position="941"/>
        <end position="1032"/>
    </location>
</feature>
<keyword evidence="5" id="KW-1133">Transmembrane helix</keyword>
<keyword evidence="5" id="KW-0472">Membrane</keyword>
<gene>
    <name evidence="7" type="ORF">RL72_02017</name>
</gene>
<feature type="domain" description="Fibronectin type-III" evidence="6">
    <location>
        <begin position="837"/>
        <end position="928"/>
    </location>
</feature>
<evidence type="ECO:0000313" key="7">
    <source>
        <dbReference type="EMBL" id="KJL23594.1"/>
    </source>
</evidence>
<feature type="transmembrane region" description="Helical" evidence="5">
    <location>
        <begin position="1155"/>
        <end position="1176"/>
    </location>
</feature>
<keyword evidence="8" id="KW-1185">Reference proteome</keyword>
<dbReference type="InterPro" id="IPR036116">
    <property type="entry name" value="FN3_sf"/>
</dbReference>
<dbReference type="SUPFAM" id="SSF49265">
    <property type="entry name" value="Fibronectin type III"/>
    <property type="match status" value="2"/>
</dbReference>
<dbReference type="InterPro" id="IPR050964">
    <property type="entry name" value="Striated_Muscle_Regulatory"/>
</dbReference>
<comment type="caution">
    <text evidence="7">The sequence shown here is derived from an EMBL/GenBank/DDBJ whole genome shotgun (WGS) entry which is preliminary data.</text>
</comment>
<feature type="region of interest" description="Disordered" evidence="4">
    <location>
        <begin position="910"/>
        <end position="938"/>
    </location>
</feature>
<dbReference type="PATRIC" id="fig|582680.7.peg.2061"/>
<dbReference type="InterPro" id="IPR032109">
    <property type="entry name" value="Big_3_5"/>
</dbReference>
<evidence type="ECO:0000256" key="4">
    <source>
        <dbReference type="SAM" id="MobiDB-lite"/>
    </source>
</evidence>
<keyword evidence="2" id="KW-0326">Glycosidase</keyword>
<evidence type="ECO:0000256" key="3">
    <source>
        <dbReference type="ARBA" id="ARBA00023326"/>
    </source>
</evidence>
<name>A0A0F0KSY0_9MICO</name>
<dbReference type="AlphaFoldDB" id="A0A0F0KSY0"/>
<dbReference type="InterPro" id="IPR003961">
    <property type="entry name" value="FN3_dom"/>
</dbReference>
<dbReference type="InterPro" id="IPR022435">
    <property type="entry name" value="Surface-anchored_actinobac"/>
</dbReference>
<dbReference type="Proteomes" id="UP000033448">
    <property type="component" value="Unassembled WGS sequence"/>
</dbReference>
<organism evidence="7 8">
    <name type="scientific">Microbacterium azadirachtae</name>
    <dbReference type="NCBI Taxonomy" id="582680"/>
    <lineage>
        <taxon>Bacteria</taxon>
        <taxon>Bacillati</taxon>
        <taxon>Actinomycetota</taxon>
        <taxon>Actinomycetes</taxon>
        <taxon>Micrococcales</taxon>
        <taxon>Microbacteriaceae</taxon>
        <taxon>Microbacterium</taxon>
    </lineage>
</organism>
<dbReference type="Pfam" id="PF16640">
    <property type="entry name" value="Big_3_5"/>
    <property type="match status" value="1"/>
</dbReference>
<keyword evidence="3" id="KW-0119">Carbohydrate metabolism</keyword>
<dbReference type="OrthoDB" id="5380360at2"/>
<dbReference type="EMBL" id="JYIT01000076">
    <property type="protein sequence ID" value="KJL23594.1"/>
    <property type="molecule type" value="Genomic_DNA"/>
</dbReference>